<feature type="compositionally biased region" description="Low complexity" evidence="1">
    <location>
        <begin position="162"/>
        <end position="171"/>
    </location>
</feature>
<accession>A0A6A5W9E2</accession>
<dbReference type="InterPro" id="IPR046591">
    <property type="entry name" value="DUF6649"/>
</dbReference>
<gene>
    <name evidence="2" type="ORF">P154DRAFT_578901</name>
</gene>
<organism evidence="2 3">
    <name type="scientific">Amniculicola lignicola CBS 123094</name>
    <dbReference type="NCBI Taxonomy" id="1392246"/>
    <lineage>
        <taxon>Eukaryota</taxon>
        <taxon>Fungi</taxon>
        <taxon>Dikarya</taxon>
        <taxon>Ascomycota</taxon>
        <taxon>Pezizomycotina</taxon>
        <taxon>Dothideomycetes</taxon>
        <taxon>Pleosporomycetidae</taxon>
        <taxon>Pleosporales</taxon>
        <taxon>Amniculicolaceae</taxon>
        <taxon>Amniculicola</taxon>
    </lineage>
</organism>
<evidence type="ECO:0000313" key="2">
    <source>
        <dbReference type="EMBL" id="KAF1997484.1"/>
    </source>
</evidence>
<keyword evidence="3" id="KW-1185">Reference proteome</keyword>
<reference evidence="2" key="1">
    <citation type="journal article" date="2020" name="Stud. Mycol.">
        <title>101 Dothideomycetes genomes: a test case for predicting lifestyles and emergence of pathogens.</title>
        <authorList>
            <person name="Haridas S."/>
            <person name="Albert R."/>
            <person name="Binder M."/>
            <person name="Bloem J."/>
            <person name="Labutti K."/>
            <person name="Salamov A."/>
            <person name="Andreopoulos B."/>
            <person name="Baker S."/>
            <person name="Barry K."/>
            <person name="Bills G."/>
            <person name="Bluhm B."/>
            <person name="Cannon C."/>
            <person name="Castanera R."/>
            <person name="Culley D."/>
            <person name="Daum C."/>
            <person name="Ezra D."/>
            <person name="Gonzalez J."/>
            <person name="Henrissat B."/>
            <person name="Kuo A."/>
            <person name="Liang C."/>
            <person name="Lipzen A."/>
            <person name="Lutzoni F."/>
            <person name="Magnuson J."/>
            <person name="Mondo S."/>
            <person name="Nolan M."/>
            <person name="Ohm R."/>
            <person name="Pangilinan J."/>
            <person name="Park H.-J."/>
            <person name="Ramirez L."/>
            <person name="Alfaro M."/>
            <person name="Sun H."/>
            <person name="Tritt A."/>
            <person name="Yoshinaga Y."/>
            <person name="Zwiers L.-H."/>
            <person name="Turgeon B."/>
            <person name="Goodwin S."/>
            <person name="Spatafora J."/>
            <person name="Crous P."/>
            <person name="Grigoriev I."/>
        </authorList>
    </citation>
    <scope>NUCLEOTIDE SEQUENCE</scope>
    <source>
        <strain evidence="2">CBS 123094</strain>
    </source>
</reference>
<feature type="region of interest" description="Disordered" evidence="1">
    <location>
        <begin position="1"/>
        <end position="113"/>
    </location>
</feature>
<dbReference type="EMBL" id="ML977613">
    <property type="protein sequence ID" value="KAF1997484.1"/>
    <property type="molecule type" value="Genomic_DNA"/>
</dbReference>
<evidence type="ECO:0000313" key="3">
    <source>
        <dbReference type="Proteomes" id="UP000799779"/>
    </source>
</evidence>
<feature type="region of interest" description="Disordered" evidence="1">
    <location>
        <begin position="298"/>
        <end position="348"/>
    </location>
</feature>
<feature type="compositionally biased region" description="Pro residues" evidence="1">
    <location>
        <begin position="189"/>
        <end position="200"/>
    </location>
</feature>
<name>A0A6A5W9E2_9PLEO</name>
<protein>
    <submittedName>
        <fullName evidence="2">Uncharacterized protein</fullName>
    </submittedName>
</protein>
<feature type="compositionally biased region" description="Gly residues" evidence="1">
    <location>
        <begin position="303"/>
        <end position="319"/>
    </location>
</feature>
<feature type="compositionally biased region" description="Low complexity" evidence="1">
    <location>
        <begin position="77"/>
        <end position="98"/>
    </location>
</feature>
<dbReference type="AlphaFoldDB" id="A0A6A5W9E2"/>
<evidence type="ECO:0000256" key="1">
    <source>
        <dbReference type="SAM" id="MobiDB-lite"/>
    </source>
</evidence>
<dbReference type="Proteomes" id="UP000799779">
    <property type="component" value="Unassembled WGS sequence"/>
</dbReference>
<feature type="region of interest" description="Disordered" evidence="1">
    <location>
        <begin position="151"/>
        <end position="211"/>
    </location>
</feature>
<dbReference type="Pfam" id="PF20354">
    <property type="entry name" value="DUF6649"/>
    <property type="match status" value="1"/>
</dbReference>
<dbReference type="OrthoDB" id="5345504at2759"/>
<sequence length="348" mass="37821">MASSGLGWQRPPGTAPPRRVGESHRAVGKRASRQRQDIARTLPGHCQDIARTLPSGETLPRQQKDSSGAGDGPMTPPQAVQQYAQHHAQQAQPTAHAQPHGKKRAADTTLESEQRLSKRFDLLNLGNYSPPSPLLSPPAFSHAAVDTNGTRLYIPVPGSHDAAPAPNASPSRPKPLPPVPQKKRSTRPPHFPPSAKPPRSPVLRPISPDMHIDDTPHRIYIHDLAAELSDLSSDEETPIFLPDIEKHLAKIPRHVLMGEEELKATRDNQLVVYGVPSSLTVPEEQDRVRRAIAEARERIRARGVGGMEGGSRGSTAGGDPGRRTERPPEVPSMDTGHEYEDGDAMDID</sequence>
<proteinExistence type="predicted"/>